<dbReference type="Gene3D" id="3.20.180.10">
    <property type="entry name" value="PNP-oxidase-like"/>
    <property type="match status" value="1"/>
</dbReference>
<dbReference type="AlphaFoldDB" id="A0A9X3IKD2"/>
<evidence type="ECO:0000259" key="1">
    <source>
        <dbReference type="Pfam" id="PF01243"/>
    </source>
</evidence>
<dbReference type="GO" id="GO:0005737">
    <property type="term" value="C:cytoplasm"/>
    <property type="evidence" value="ECO:0007669"/>
    <property type="project" value="UniProtKB-ARBA"/>
</dbReference>
<organism evidence="3 4">
    <name type="scientific">Kaistia nematophila</name>
    <dbReference type="NCBI Taxonomy" id="2994654"/>
    <lineage>
        <taxon>Bacteria</taxon>
        <taxon>Pseudomonadati</taxon>
        <taxon>Pseudomonadota</taxon>
        <taxon>Alphaproteobacteria</taxon>
        <taxon>Hyphomicrobiales</taxon>
        <taxon>Kaistiaceae</taxon>
        <taxon>Kaistia</taxon>
    </lineage>
</organism>
<protein>
    <submittedName>
        <fullName evidence="3">Pyridoxamine 5'-phosphate oxidase family protein</fullName>
    </submittedName>
</protein>
<dbReference type="RefSeq" id="WP_266336682.1">
    <property type="nucleotide sequence ID" value="NZ_JAPKNK010000001.1"/>
</dbReference>
<dbReference type="InterPro" id="IPR011576">
    <property type="entry name" value="Pyridox_Oxase_N"/>
</dbReference>
<comment type="caution">
    <text evidence="3">The sequence shown here is derived from an EMBL/GenBank/DDBJ whole genome shotgun (WGS) entry which is preliminary data.</text>
</comment>
<proteinExistence type="predicted"/>
<feature type="domain" description="Pyridoxamine 5'-phosphate oxidase N-terminal" evidence="1">
    <location>
        <begin position="14"/>
        <end position="112"/>
    </location>
</feature>
<dbReference type="Proteomes" id="UP001144805">
    <property type="component" value="Unassembled WGS sequence"/>
</dbReference>
<evidence type="ECO:0000313" key="4">
    <source>
        <dbReference type="Proteomes" id="UP001144805"/>
    </source>
</evidence>
<reference evidence="3" key="1">
    <citation type="submission" date="2022-11" db="EMBL/GenBank/DDBJ databases">
        <title>Biodiversity and phylogenetic relationships of bacteria.</title>
        <authorList>
            <person name="Machado R.A.R."/>
            <person name="Bhat A."/>
            <person name="Loulou A."/>
            <person name="Kallel S."/>
        </authorList>
    </citation>
    <scope>NUCLEOTIDE SEQUENCE</scope>
    <source>
        <strain evidence="3">K-TC2</strain>
    </source>
</reference>
<dbReference type="InterPro" id="IPR019595">
    <property type="entry name" value="DUF2470"/>
</dbReference>
<dbReference type="PANTHER" id="PTHR13343:SF17">
    <property type="entry name" value="CELLULAR REPRESSOR OF E1A-STIMULATED GENES, ISOFORM A"/>
    <property type="match status" value="1"/>
</dbReference>
<name>A0A9X3IKD2_9HYPH</name>
<accession>A0A9X3IKD2</accession>
<dbReference type="InterPro" id="IPR012349">
    <property type="entry name" value="Split_barrel_FMN-bd"/>
</dbReference>
<evidence type="ECO:0000313" key="3">
    <source>
        <dbReference type="EMBL" id="MCX5567695.1"/>
    </source>
</evidence>
<evidence type="ECO:0000259" key="2">
    <source>
        <dbReference type="Pfam" id="PF10615"/>
    </source>
</evidence>
<dbReference type="SUPFAM" id="SSF50475">
    <property type="entry name" value="FMN-binding split barrel"/>
    <property type="match status" value="1"/>
</dbReference>
<dbReference type="Pfam" id="PF01243">
    <property type="entry name" value="PNPOx_N"/>
    <property type="match status" value="1"/>
</dbReference>
<dbReference type="Pfam" id="PF10615">
    <property type="entry name" value="DUF2470"/>
    <property type="match status" value="1"/>
</dbReference>
<keyword evidence="4" id="KW-1185">Reference proteome</keyword>
<dbReference type="PANTHER" id="PTHR13343">
    <property type="entry name" value="CREG1 PROTEIN"/>
    <property type="match status" value="1"/>
</dbReference>
<dbReference type="InterPro" id="IPR037119">
    <property type="entry name" value="Haem_oxidase_HugZ-like_sf"/>
</dbReference>
<sequence>MSENSPFDPVETGRAVIRSTIAGSLATLDEAGNPFATLVTMATTVDLRPVLSLSDLAVHTQNLKRDPRASLLLVAPGGETGNPLAGARITLVGTIERVDDEHAAWRYGLRQGKAARASALPGFHHYVMNVTNSHLVAGFGNIAQIAGKDLLPDYSDSKDLLDGEKMVVEHMNDDHADAIALYAIKLLNQPGGAWRITGCDPEGIDIATSTLRARLPFPTRATTVGEAGGYLKSFAKQARSLEQ</sequence>
<dbReference type="EMBL" id="JAPKNK010000001">
    <property type="protein sequence ID" value="MCX5567695.1"/>
    <property type="molecule type" value="Genomic_DNA"/>
</dbReference>
<gene>
    <name evidence="3" type="ORF">OSH07_00660</name>
</gene>
<dbReference type="Gene3D" id="2.30.110.10">
    <property type="entry name" value="Electron Transport, Fmn-binding Protein, Chain A"/>
    <property type="match status" value="1"/>
</dbReference>
<feature type="domain" description="DUF2470" evidence="2">
    <location>
        <begin position="167"/>
        <end position="227"/>
    </location>
</feature>